<name>A0A397Q9V6_9HYPH</name>
<comment type="similarity">
    <text evidence="1">Belongs to the short-chain dehydrogenases/reductases (SDR) family.</text>
</comment>
<dbReference type="Pfam" id="PF00106">
    <property type="entry name" value="adh_short"/>
    <property type="match status" value="1"/>
</dbReference>
<keyword evidence="4" id="KW-1185">Reference proteome</keyword>
<dbReference type="GO" id="GO:0016491">
    <property type="term" value="F:oxidoreductase activity"/>
    <property type="evidence" value="ECO:0007669"/>
    <property type="project" value="UniProtKB-KW"/>
</dbReference>
<keyword evidence="2" id="KW-0560">Oxidoreductase</keyword>
<dbReference type="RefSeq" id="WP_210209172.1">
    <property type="nucleotide sequence ID" value="NZ_QXDF01000001.1"/>
</dbReference>
<dbReference type="PANTHER" id="PTHR44196:SF1">
    <property type="entry name" value="DEHYDROGENASE_REDUCTASE SDR FAMILY MEMBER 7B"/>
    <property type="match status" value="1"/>
</dbReference>
<protein>
    <submittedName>
        <fullName evidence="3">Short-subunit dehydrogenase</fullName>
    </submittedName>
</protein>
<sequence length="262" mass="28261">MAYRIIWITGASSGIGKALAELYAARGATVAVSARSADALQALAGAKANIYAYPLDITDADAVPDTVRRIEAELGPIDLAVQSAAMWSQMGVDEFDTAKIRRSMEVNYGGTINVVGALIGPMMQRRAGRIAIIASVAGYIGLPQSLAYGPTKAALISFAESLKPDLDRYNVAVTVVNPGFVETPMTAANDFEMPFILQPDDAARRIARGLDRGKFEIAFPWQLVSSLKALRNLPYSAFFGVTRRMIEKREEQKRASQEASQG</sequence>
<gene>
    <name evidence="3" type="ORF">BXY53_1681</name>
</gene>
<proteinExistence type="inferred from homology"/>
<dbReference type="GO" id="GO:0016020">
    <property type="term" value="C:membrane"/>
    <property type="evidence" value="ECO:0007669"/>
    <property type="project" value="TreeGrafter"/>
</dbReference>
<dbReference type="Proteomes" id="UP000266273">
    <property type="component" value="Unassembled WGS sequence"/>
</dbReference>
<evidence type="ECO:0000256" key="2">
    <source>
        <dbReference type="ARBA" id="ARBA00023002"/>
    </source>
</evidence>
<evidence type="ECO:0000313" key="4">
    <source>
        <dbReference type="Proteomes" id="UP000266273"/>
    </source>
</evidence>
<evidence type="ECO:0000313" key="3">
    <source>
        <dbReference type="EMBL" id="RIA56575.1"/>
    </source>
</evidence>
<dbReference type="EMBL" id="QXDF01000001">
    <property type="protein sequence ID" value="RIA56575.1"/>
    <property type="molecule type" value="Genomic_DNA"/>
</dbReference>
<dbReference type="PRINTS" id="PR00081">
    <property type="entry name" value="GDHRDH"/>
</dbReference>
<organism evidence="3 4">
    <name type="scientific">Dichotomicrobium thermohalophilum</name>
    <dbReference type="NCBI Taxonomy" id="933063"/>
    <lineage>
        <taxon>Bacteria</taxon>
        <taxon>Pseudomonadati</taxon>
        <taxon>Pseudomonadota</taxon>
        <taxon>Alphaproteobacteria</taxon>
        <taxon>Hyphomicrobiales</taxon>
        <taxon>Hyphomicrobiaceae</taxon>
        <taxon>Dichotomicrobium</taxon>
    </lineage>
</organism>
<dbReference type="InterPro" id="IPR036291">
    <property type="entry name" value="NAD(P)-bd_dom_sf"/>
</dbReference>
<reference evidence="3 4" key="1">
    <citation type="submission" date="2018-08" db="EMBL/GenBank/DDBJ databases">
        <title>Genomic Encyclopedia of Archaeal and Bacterial Type Strains, Phase II (KMG-II): from individual species to whole genera.</title>
        <authorList>
            <person name="Goeker M."/>
        </authorList>
    </citation>
    <scope>NUCLEOTIDE SEQUENCE [LARGE SCALE GENOMIC DNA]</scope>
    <source>
        <strain evidence="3 4">DSM 5002</strain>
    </source>
</reference>
<evidence type="ECO:0000256" key="1">
    <source>
        <dbReference type="ARBA" id="ARBA00006484"/>
    </source>
</evidence>
<dbReference type="PANTHER" id="PTHR44196">
    <property type="entry name" value="DEHYDROGENASE/REDUCTASE SDR FAMILY MEMBER 7B"/>
    <property type="match status" value="1"/>
</dbReference>
<dbReference type="SUPFAM" id="SSF51735">
    <property type="entry name" value="NAD(P)-binding Rossmann-fold domains"/>
    <property type="match status" value="1"/>
</dbReference>
<dbReference type="Gene3D" id="3.40.50.720">
    <property type="entry name" value="NAD(P)-binding Rossmann-like Domain"/>
    <property type="match status" value="1"/>
</dbReference>
<comment type="caution">
    <text evidence="3">The sequence shown here is derived from an EMBL/GenBank/DDBJ whole genome shotgun (WGS) entry which is preliminary data.</text>
</comment>
<dbReference type="InterPro" id="IPR002347">
    <property type="entry name" value="SDR_fam"/>
</dbReference>
<accession>A0A397Q9V6</accession>
<dbReference type="AlphaFoldDB" id="A0A397Q9V6"/>